<dbReference type="Proteomes" id="UP000198942">
    <property type="component" value="Unassembled WGS sequence"/>
</dbReference>
<dbReference type="EMBL" id="FOCL01000003">
    <property type="protein sequence ID" value="SEN39440.1"/>
    <property type="molecule type" value="Genomic_DNA"/>
</dbReference>
<organism evidence="7 8">
    <name type="scientific">Mucilaginibacter gossypiicola</name>
    <dbReference type="NCBI Taxonomy" id="551995"/>
    <lineage>
        <taxon>Bacteria</taxon>
        <taxon>Pseudomonadati</taxon>
        <taxon>Bacteroidota</taxon>
        <taxon>Sphingobacteriia</taxon>
        <taxon>Sphingobacteriales</taxon>
        <taxon>Sphingobacteriaceae</taxon>
        <taxon>Mucilaginibacter</taxon>
    </lineage>
</organism>
<feature type="transmembrane region" description="Helical" evidence="6">
    <location>
        <begin position="23"/>
        <end position="48"/>
    </location>
</feature>
<feature type="transmembrane region" description="Helical" evidence="6">
    <location>
        <begin position="130"/>
        <end position="153"/>
    </location>
</feature>
<evidence type="ECO:0000313" key="8">
    <source>
        <dbReference type="Proteomes" id="UP000198942"/>
    </source>
</evidence>
<feature type="transmembrane region" description="Helical" evidence="6">
    <location>
        <begin position="54"/>
        <end position="75"/>
    </location>
</feature>
<dbReference type="PANTHER" id="PTHR30250:SF11">
    <property type="entry name" value="O-ANTIGEN TRANSPORTER-RELATED"/>
    <property type="match status" value="1"/>
</dbReference>
<evidence type="ECO:0000256" key="6">
    <source>
        <dbReference type="SAM" id="Phobius"/>
    </source>
</evidence>
<dbReference type="STRING" id="551995.SAMN05192574_10322"/>
<feature type="transmembrane region" description="Helical" evidence="6">
    <location>
        <begin position="402"/>
        <end position="423"/>
    </location>
</feature>
<feature type="transmembrane region" description="Helical" evidence="6">
    <location>
        <begin position="242"/>
        <end position="262"/>
    </location>
</feature>
<evidence type="ECO:0000256" key="1">
    <source>
        <dbReference type="ARBA" id="ARBA00004651"/>
    </source>
</evidence>
<dbReference type="GO" id="GO:0005886">
    <property type="term" value="C:plasma membrane"/>
    <property type="evidence" value="ECO:0007669"/>
    <property type="project" value="UniProtKB-SubCell"/>
</dbReference>
<evidence type="ECO:0000313" key="7">
    <source>
        <dbReference type="EMBL" id="SEN39440.1"/>
    </source>
</evidence>
<gene>
    <name evidence="7" type="ORF">SAMN05192574_10322</name>
</gene>
<evidence type="ECO:0000256" key="3">
    <source>
        <dbReference type="ARBA" id="ARBA00022692"/>
    </source>
</evidence>
<dbReference type="PANTHER" id="PTHR30250">
    <property type="entry name" value="PST FAMILY PREDICTED COLANIC ACID TRANSPORTER"/>
    <property type="match status" value="1"/>
</dbReference>
<proteinExistence type="predicted"/>
<dbReference type="AlphaFoldDB" id="A0A1H8G6R4"/>
<reference evidence="8" key="1">
    <citation type="submission" date="2016-10" db="EMBL/GenBank/DDBJ databases">
        <authorList>
            <person name="Varghese N."/>
            <person name="Submissions S."/>
        </authorList>
    </citation>
    <scope>NUCLEOTIDE SEQUENCE [LARGE SCALE GENOMIC DNA]</scope>
    <source>
        <strain evidence="8">Gh-48</strain>
    </source>
</reference>
<evidence type="ECO:0000256" key="5">
    <source>
        <dbReference type="ARBA" id="ARBA00023136"/>
    </source>
</evidence>
<name>A0A1H8G6R4_9SPHI</name>
<sequence>MKSLTSNLSVNGRFEKWQQWTKLVAVTFSAQAIIQLLGLLTGILIVRLLPTTEYAFYTLANTMLGTMTVLADGGISSGVMAQGGKVWQDREKLGVVIASGLKLRKIFGIFSLLISLPVLFYLLVHNGATLLSSCFIVLAIIPSFFAALSDTLLETASKLHQGINKLQKNQLSAGLGRFVLMIGSLLVIPFTSVAILGNGIPRMWANIQLRKISAEYADPGQKSDPAIEKEILAIVKRSLPGAIYFCVSGQITIWLISIFGNTQSIAHVGALSRLTTVLTLFTTLFGTLVVPRFARLPEQKKLLIQRFIQIEAALFVISSIVIVIVMLFPAQVLWVLGKGYTNLNKEMLLITISSCLAMLAGVTYSVLVSRGWIIKPVINLTINILFQILLVVTMDLSKTTNVLMFSIVDFLLAFIILITYFIYRVSKLPKPTVS</sequence>
<evidence type="ECO:0000256" key="2">
    <source>
        <dbReference type="ARBA" id="ARBA00022475"/>
    </source>
</evidence>
<keyword evidence="4 6" id="KW-1133">Transmembrane helix</keyword>
<feature type="transmembrane region" description="Helical" evidence="6">
    <location>
        <begin position="274"/>
        <end position="294"/>
    </location>
</feature>
<accession>A0A1H8G6R4</accession>
<comment type="subcellular location">
    <subcellularLocation>
        <location evidence="1">Cell membrane</location>
        <topology evidence="1">Multi-pass membrane protein</topology>
    </subcellularLocation>
</comment>
<feature type="transmembrane region" description="Helical" evidence="6">
    <location>
        <begin position="174"/>
        <end position="196"/>
    </location>
</feature>
<dbReference type="InterPro" id="IPR050833">
    <property type="entry name" value="Poly_Biosynth_Transport"/>
</dbReference>
<keyword evidence="5 6" id="KW-0472">Membrane</keyword>
<keyword evidence="8" id="KW-1185">Reference proteome</keyword>
<dbReference type="RefSeq" id="WP_091210390.1">
    <property type="nucleotide sequence ID" value="NZ_FOCL01000003.1"/>
</dbReference>
<feature type="transmembrane region" description="Helical" evidence="6">
    <location>
        <begin position="348"/>
        <end position="367"/>
    </location>
</feature>
<feature type="transmembrane region" description="Helical" evidence="6">
    <location>
        <begin position="314"/>
        <end position="336"/>
    </location>
</feature>
<dbReference type="OrthoDB" id="846354at2"/>
<feature type="transmembrane region" description="Helical" evidence="6">
    <location>
        <begin position="106"/>
        <end position="124"/>
    </location>
</feature>
<keyword evidence="2" id="KW-1003">Cell membrane</keyword>
<keyword evidence="3 6" id="KW-0812">Transmembrane</keyword>
<evidence type="ECO:0000256" key="4">
    <source>
        <dbReference type="ARBA" id="ARBA00022989"/>
    </source>
</evidence>
<feature type="transmembrane region" description="Helical" evidence="6">
    <location>
        <begin position="373"/>
        <end position="393"/>
    </location>
</feature>
<protein>
    <submittedName>
        <fullName evidence="7">Membrane protein involved in the export of O-antigen and teichoic acid</fullName>
    </submittedName>
</protein>